<reference evidence="1 2" key="1">
    <citation type="journal article" date="2007" name="PLoS Genet.">
        <title>A tale of two oxidation states: bacterial colonization of arsenic-rich environments.</title>
        <authorList>
            <person name="Muller D."/>
            <person name="Medigue C."/>
            <person name="Koechler S."/>
            <person name="Barbe V."/>
            <person name="Barakat M."/>
            <person name="Talla E."/>
            <person name="Bonnefoy V."/>
            <person name="Krin E."/>
            <person name="Arsene-Ploetze F."/>
            <person name="Carapito C."/>
            <person name="Chandler M."/>
            <person name="Cournoyer B."/>
            <person name="Cruveiller S."/>
            <person name="Dossat C."/>
            <person name="Duval S."/>
            <person name="Heymann M."/>
            <person name="Leize E."/>
            <person name="Lieutaud A."/>
            <person name="Lievremont D."/>
            <person name="Makita Y."/>
            <person name="Mangenot S."/>
            <person name="Nitschke W."/>
            <person name="Ortet P."/>
            <person name="Perdrial N."/>
            <person name="Schoepp B."/>
            <person name="Siguier N."/>
            <person name="Simeonova D.D."/>
            <person name="Rouy Z."/>
            <person name="Segurens B."/>
            <person name="Turlin E."/>
            <person name="Vallenet D."/>
            <person name="Van Dorsselaer A."/>
            <person name="Weiss S."/>
            <person name="Weissenbach J."/>
            <person name="Lett M.C."/>
            <person name="Danchin A."/>
            <person name="Bertin P.N."/>
        </authorList>
    </citation>
    <scope>NUCLEOTIDE SEQUENCE [LARGE SCALE GENOMIC DNA]</scope>
    <source>
        <strain evidence="2">ULPAs1</strain>
    </source>
</reference>
<protein>
    <recommendedName>
        <fullName evidence="3">DUF2188 domain-containing protein</fullName>
    </recommendedName>
</protein>
<sequence>MSTDRATFEIWQDGMCVASSSGPREDAQREALHYAAVYGQDGPVELREVRKAKEDK</sequence>
<keyword evidence="2" id="KW-1185">Reference proteome</keyword>
<dbReference type="HOGENOM" id="CLU_3008112_0_0_4"/>
<evidence type="ECO:0000313" key="1">
    <source>
        <dbReference type="EMBL" id="CAL62446.1"/>
    </source>
</evidence>
<name>A4G7F9_HERAR</name>
<dbReference type="STRING" id="204773.HEAR2315"/>
<gene>
    <name evidence="1" type="ordered locus">HEAR2315</name>
</gene>
<evidence type="ECO:0008006" key="3">
    <source>
        <dbReference type="Google" id="ProtNLM"/>
    </source>
</evidence>
<dbReference type="EMBL" id="CU207211">
    <property type="protein sequence ID" value="CAL62446.1"/>
    <property type="molecule type" value="Genomic_DNA"/>
</dbReference>
<dbReference type="Proteomes" id="UP000006697">
    <property type="component" value="Chromosome"/>
</dbReference>
<evidence type="ECO:0000313" key="2">
    <source>
        <dbReference type="Proteomes" id="UP000006697"/>
    </source>
</evidence>
<accession>A4G7F9</accession>
<dbReference type="KEGG" id="har:HEAR2315"/>
<proteinExistence type="predicted"/>
<organism evidence="1 2">
    <name type="scientific">Herminiimonas arsenicoxydans</name>
    <dbReference type="NCBI Taxonomy" id="204773"/>
    <lineage>
        <taxon>Bacteria</taxon>
        <taxon>Pseudomonadati</taxon>
        <taxon>Pseudomonadota</taxon>
        <taxon>Betaproteobacteria</taxon>
        <taxon>Burkholderiales</taxon>
        <taxon>Oxalobacteraceae</taxon>
        <taxon>Herminiimonas</taxon>
    </lineage>
</organism>
<dbReference type="AlphaFoldDB" id="A4G7F9"/>